<dbReference type="InterPro" id="IPR022742">
    <property type="entry name" value="Hydrolase_4"/>
</dbReference>
<feature type="domain" description="Serine aminopeptidase S33" evidence="1">
    <location>
        <begin position="64"/>
        <end position="269"/>
    </location>
</feature>
<evidence type="ECO:0000313" key="3">
    <source>
        <dbReference type="Proteomes" id="UP000199503"/>
    </source>
</evidence>
<dbReference type="GO" id="GO:0052689">
    <property type="term" value="F:carboxylic ester hydrolase activity"/>
    <property type="evidence" value="ECO:0007669"/>
    <property type="project" value="TreeGrafter"/>
</dbReference>
<keyword evidence="3" id="KW-1185">Reference proteome</keyword>
<sequence>MIDHHVRGTATEISLNADGHTLHGTLTLPPGPGPHPAVLCLPGSGRVDRDSNAGRVRMDLGGPLAHSLAAAGIASLRYDRRGVGASPGDWRQAGFLDNRADAAAALTALRQRPEIRSEAVGVVGHSEGAVHALWLGAHERPAAVVLLAGYARSGKEALLWQASRVAGTLPRPVRPLTPLLGRIGSRQLAALEATTTDVARVGGMKVNARWWREQLAYDPREDLPGITAPVLAITGDKDLQVDPDDLDVVASLVPGADVRRVPGLTHLLRRDSRAPALTSYRRLLREPVDPGLLTEVAYWLAQRLSTR</sequence>
<protein>
    <recommendedName>
        <fullName evidence="1">Serine aminopeptidase S33 domain-containing protein</fullName>
    </recommendedName>
</protein>
<dbReference type="Gene3D" id="3.40.50.1820">
    <property type="entry name" value="alpha/beta hydrolase"/>
    <property type="match status" value="1"/>
</dbReference>
<dbReference type="OrthoDB" id="5902829at2"/>
<dbReference type="AlphaFoldDB" id="A0A1H9QPH4"/>
<dbReference type="STRING" id="65499.SAMN04488000_110202"/>
<dbReference type="Pfam" id="PF12146">
    <property type="entry name" value="Hydrolase_4"/>
    <property type="match status" value="1"/>
</dbReference>
<gene>
    <name evidence="2" type="ORF">SAMN04488000_110202</name>
</gene>
<dbReference type="SUPFAM" id="SSF53474">
    <property type="entry name" value="alpha/beta-Hydrolases"/>
    <property type="match status" value="1"/>
</dbReference>
<accession>A0A1H9QPH4</accession>
<reference evidence="3" key="1">
    <citation type="submission" date="2016-10" db="EMBL/GenBank/DDBJ databases">
        <authorList>
            <person name="Varghese N."/>
            <person name="Submissions S."/>
        </authorList>
    </citation>
    <scope>NUCLEOTIDE SEQUENCE [LARGE SCALE GENOMIC DNA]</scope>
    <source>
        <strain evidence="3">DSM 44437</strain>
    </source>
</reference>
<evidence type="ECO:0000313" key="2">
    <source>
        <dbReference type="EMBL" id="SER62362.1"/>
    </source>
</evidence>
<dbReference type="InterPro" id="IPR053145">
    <property type="entry name" value="AB_hydrolase_Est10"/>
</dbReference>
<dbReference type="EMBL" id="FOFV01000010">
    <property type="protein sequence ID" value="SER62362.1"/>
    <property type="molecule type" value="Genomic_DNA"/>
</dbReference>
<name>A0A1H9QPH4_9PSEU</name>
<dbReference type="PANTHER" id="PTHR43265:SF1">
    <property type="entry name" value="ESTERASE ESTD"/>
    <property type="match status" value="1"/>
</dbReference>
<organism evidence="2 3">
    <name type="scientific">Lentzea albida</name>
    <dbReference type="NCBI Taxonomy" id="65499"/>
    <lineage>
        <taxon>Bacteria</taxon>
        <taxon>Bacillati</taxon>
        <taxon>Actinomycetota</taxon>
        <taxon>Actinomycetes</taxon>
        <taxon>Pseudonocardiales</taxon>
        <taxon>Pseudonocardiaceae</taxon>
        <taxon>Lentzea</taxon>
    </lineage>
</organism>
<dbReference type="Proteomes" id="UP000199503">
    <property type="component" value="Unassembled WGS sequence"/>
</dbReference>
<evidence type="ECO:0000259" key="1">
    <source>
        <dbReference type="Pfam" id="PF12146"/>
    </source>
</evidence>
<proteinExistence type="predicted"/>
<dbReference type="RefSeq" id="WP_089920072.1">
    <property type="nucleotide sequence ID" value="NZ_FOFV01000010.1"/>
</dbReference>
<dbReference type="PANTHER" id="PTHR43265">
    <property type="entry name" value="ESTERASE ESTD"/>
    <property type="match status" value="1"/>
</dbReference>
<dbReference type="InterPro" id="IPR029058">
    <property type="entry name" value="AB_hydrolase_fold"/>
</dbReference>